<reference evidence="4" key="2">
    <citation type="submission" date="2021-04" db="EMBL/GenBank/DDBJ databases">
        <title>Novel species in family Eggerthellaceae.</title>
        <authorList>
            <person name="Zhang G."/>
        </authorList>
    </citation>
    <scope>NUCLEOTIDE SEQUENCE</scope>
    <source>
        <strain evidence="4">Zg-886</strain>
    </source>
</reference>
<feature type="signal peptide" evidence="2">
    <location>
        <begin position="1"/>
        <end position="19"/>
    </location>
</feature>
<dbReference type="Gene3D" id="3.40.190.10">
    <property type="entry name" value="Periplasmic binding protein-like II"/>
    <property type="match status" value="2"/>
</dbReference>
<keyword evidence="5" id="KW-1185">Reference proteome</keyword>
<dbReference type="EMBL" id="CP072829">
    <property type="protein sequence ID" value="QTU84698.1"/>
    <property type="molecule type" value="Genomic_DNA"/>
</dbReference>
<feature type="compositionally biased region" description="Acidic residues" evidence="1">
    <location>
        <begin position="55"/>
        <end position="66"/>
    </location>
</feature>
<dbReference type="KEGG" id="ebz:J7S26_01870"/>
<feature type="chain" id="PRO_5039206421" evidence="2">
    <location>
        <begin position="20"/>
        <end position="328"/>
    </location>
</feature>
<feature type="region of interest" description="Disordered" evidence="1">
    <location>
        <begin position="29"/>
        <end position="76"/>
    </location>
</feature>
<dbReference type="SUPFAM" id="SSF53850">
    <property type="entry name" value="Periplasmic binding protein-like II"/>
    <property type="match status" value="1"/>
</dbReference>
<evidence type="ECO:0000256" key="2">
    <source>
        <dbReference type="SAM" id="SignalP"/>
    </source>
</evidence>
<evidence type="ECO:0000313" key="4">
    <source>
        <dbReference type="EMBL" id="QTU84698.1"/>
    </source>
</evidence>
<dbReference type="Proteomes" id="UP000671910">
    <property type="component" value="Chromosome"/>
</dbReference>
<evidence type="ECO:0000313" key="3">
    <source>
        <dbReference type="EMBL" id="NHM13212.1"/>
    </source>
</evidence>
<keyword evidence="2" id="KW-0732">Signal</keyword>
<dbReference type="PANTHER" id="PTHR30632">
    <property type="entry name" value="MOLYBDATE-BINDING PERIPLASMIC PROTEIN"/>
    <property type="match status" value="1"/>
</dbReference>
<sequence length="328" mass="34209">MGKKARVLLIAACACAAMAAFVLFGCSSGSEPAPEPAQPAAEQTTESSEAQAEQESTEAETSEAAEDSSSAPATEDPVELQLFAANSLSEAMNAVQELYTQDHPWVTFADTQYEGSGTLNELLGAGSYADALITASKSTMDTAVEEGYVDETTRFDMFKNDLVIVGGEASDLTDVALEDLATGEYTLAVGDANVPAGAYAKQALSTTDPACWIAADGATGSETNGKEGTFDGTPLEGKVTEGSSVGNVCSYANSGDVDCAIVYSSDVYRYGGVKVLSAVPADTHKPIVYPAAVCTVSENAEAVEEFLDWAYTDKAAQQVWQEYGFELA</sequence>
<dbReference type="Proteomes" id="UP000636394">
    <property type="component" value="Unassembled WGS sequence"/>
</dbReference>
<protein>
    <submittedName>
        <fullName evidence="4">Extracellular solute-binding protein</fullName>
    </submittedName>
</protein>
<dbReference type="GO" id="GO:0015689">
    <property type="term" value="P:molybdate ion transport"/>
    <property type="evidence" value="ECO:0007669"/>
    <property type="project" value="TreeGrafter"/>
</dbReference>
<dbReference type="PROSITE" id="PS51257">
    <property type="entry name" value="PROKAR_LIPOPROTEIN"/>
    <property type="match status" value="1"/>
</dbReference>
<name>A0A9E6SUP3_9ACTN</name>
<dbReference type="AlphaFoldDB" id="A0A9E6SUP3"/>
<proteinExistence type="predicted"/>
<accession>A0A9E6SUP3</accession>
<dbReference type="PANTHER" id="PTHR30632:SF0">
    <property type="entry name" value="SULFATE-BINDING PROTEIN"/>
    <property type="match status" value="1"/>
</dbReference>
<dbReference type="GO" id="GO:0030973">
    <property type="term" value="F:molybdate ion binding"/>
    <property type="evidence" value="ECO:0007669"/>
    <property type="project" value="TreeGrafter"/>
</dbReference>
<gene>
    <name evidence="3" type="ORF">GMI68_00230</name>
    <name evidence="4" type="ORF">J7S26_01870</name>
</gene>
<dbReference type="Pfam" id="PF13531">
    <property type="entry name" value="SBP_bac_11"/>
    <property type="match status" value="1"/>
</dbReference>
<dbReference type="RefSeq" id="WP_166338005.1">
    <property type="nucleotide sequence ID" value="NZ_CP072829.1"/>
</dbReference>
<evidence type="ECO:0000313" key="5">
    <source>
        <dbReference type="Proteomes" id="UP000636394"/>
    </source>
</evidence>
<evidence type="ECO:0000313" key="6">
    <source>
        <dbReference type="Proteomes" id="UP000671910"/>
    </source>
</evidence>
<organism evidence="4 6">
    <name type="scientific">Xiamenia xianingshaonis</name>
    <dbReference type="NCBI Taxonomy" id="2682776"/>
    <lineage>
        <taxon>Bacteria</taxon>
        <taxon>Bacillati</taxon>
        <taxon>Actinomycetota</taxon>
        <taxon>Coriobacteriia</taxon>
        <taxon>Eggerthellales</taxon>
        <taxon>Eggerthellaceae</taxon>
        <taxon>Xiamenia</taxon>
    </lineage>
</organism>
<evidence type="ECO:0000256" key="1">
    <source>
        <dbReference type="SAM" id="MobiDB-lite"/>
    </source>
</evidence>
<reference evidence="3 5" key="1">
    <citation type="submission" date="2019-11" db="EMBL/GenBank/DDBJ databases">
        <title>Eggerthellaceae novel genus isolated from the rectal contents of marmort.</title>
        <authorList>
            <person name="Zhang G."/>
        </authorList>
    </citation>
    <scope>NUCLEOTIDE SEQUENCE [LARGE SCALE GENOMIC DNA]</scope>
    <source>
        <strain evidence="3">Zg-886</strain>
        <strain evidence="5">zg-886</strain>
    </source>
</reference>
<dbReference type="EMBL" id="WPCR01000001">
    <property type="protein sequence ID" value="NHM13212.1"/>
    <property type="molecule type" value="Genomic_DNA"/>
</dbReference>
<dbReference type="InterPro" id="IPR050682">
    <property type="entry name" value="ModA/WtpA"/>
</dbReference>
<feature type="compositionally biased region" description="Low complexity" evidence="1">
    <location>
        <begin position="38"/>
        <end position="54"/>
    </location>
</feature>